<reference evidence="2 3" key="1">
    <citation type="submission" date="2024-09" db="EMBL/GenBank/DDBJ databases">
        <authorList>
            <person name="Lee S.D."/>
        </authorList>
    </citation>
    <scope>NUCLEOTIDE SEQUENCE [LARGE SCALE GENOMIC DNA]</scope>
    <source>
        <strain evidence="2 3">N1-3</strain>
    </source>
</reference>
<proteinExistence type="predicted"/>
<gene>
    <name evidence="2" type="ORF">ACEZDB_25570</name>
</gene>
<accession>A0ABV6X6X4</accession>
<dbReference type="Proteomes" id="UP001592530">
    <property type="component" value="Unassembled WGS sequence"/>
</dbReference>
<comment type="caution">
    <text evidence="2">The sequence shown here is derived from an EMBL/GenBank/DDBJ whole genome shotgun (WGS) entry which is preliminary data.</text>
</comment>
<dbReference type="EMBL" id="JBHEZY010000011">
    <property type="protein sequence ID" value="MFC1434025.1"/>
    <property type="molecule type" value="Genomic_DNA"/>
</dbReference>
<name>A0ABV6X6X4_9ACTN</name>
<evidence type="ECO:0000256" key="1">
    <source>
        <dbReference type="SAM" id="MobiDB-lite"/>
    </source>
</evidence>
<organism evidence="2 3">
    <name type="scientific">Streptacidiphilus alkalitolerans</name>
    <dbReference type="NCBI Taxonomy" id="3342712"/>
    <lineage>
        <taxon>Bacteria</taxon>
        <taxon>Bacillati</taxon>
        <taxon>Actinomycetota</taxon>
        <taxon>Actinomycetes</taxon>
        <taxon>Kitasatosporales</taxon>
        <taxon>Streptomycetaceae</taxon>
        <taxon>Streptacidiphilus</taxon>
    </lineage>
</organism>
<sequence>MGLAGQYFGEHDPEHQLPQEHGGEAEKLLDGVGVNKDSMYPPLSEVRRLARKVAKDAVSQSL</sequence>
<feature type="region of interest" description="Disordered" evidence="1">
    <location>
        <begin position="1"/>
        <end position="24"/>
    </location>
</feature>
<dbReference type="RefSeq" id="WP_380556300.1">
    <property type="nucleotide sequence ID" value="NZ_JBHEZY010000011.1"/>
</dbReference>
<evidence type="ECO:0000313" key="2">
    <source>
        <dbReference type="EMBL" id="MFC1434025.1"/>
    </source>
</evidence>
<feature type="compositionally biased region" description="Basic and acidic residues" evidence="1">
    <location>
        <begin position="9"/>
        <end position="24"/>
    </location>
</feature>
<protein>
    <submittedName>
        <fullName evidence="2">Uncharacterized protein</fullName>
    </submittedName>
</protein>
<evidence type="ECO:0000313" key="3">
    <source>
        <dbReference type="Proteomes" id="UP001592530"/>
    </source>
</evidence>